<evidence type="ECO:0000313" key="12">
    <source>
        <dbReference type="Proteomes" id="UP001454086"/>
    </source>
</evidence>
<proteinExistence type="predicted"/>
<feature type="domain" description="PTS EIIC type-3" evidence="10">
    <location>
        <begin position="8"/>
        <end position="394"/>
    </location>
</feature>
<feature type="transmembrane region" description="Helical" evidence="9">
    <location>
        <begin position="35"/>
        <end position="53"/>
    </location>
</feature>
<evidence type="ECO:0000259" key="10">
    <source>
        <dbReference type="PROSITE" id="PS51105"/>
    </source>
</evidence>
<evidence type="ECO:0000256" key="3">
    <source>
        <dbReference type="ARBA" id="ARBA00022475"/>
    </source>
</evidence>
<sequence>MKRFSNFLEEKMIPLSNRVAGIPCLIVMRNAMMSLVALLVVGSMCAMFANFPVGVVRNVLTPLAPWLTAMNKATTGCMGLIAAIMVGYYGAVQYDVDIVPAMSISTASFLASQLTADGLNTGGFDSNGLISALVIGFLTVKLLRLLKDRDIGIRMPAGVPEAVAQSLNALIPITVMVAVFSFISIVMGFEINTFMINLLQPFANIFNTLPGYVIYHIACAFCFFCGLNSWIVIAATYPILVANGAANEAAFLAGEQIPYIITNSTDILIWIGGTGTTLALVLLMTFRAKSSAYKAIGRASLLPGIFEINEPVIFGTPLCMNPLYFFPFVIMPGILAGATYILMDTGMIAMPCIANLTWRTPPIIIGWLMSNGSLSTTVWAVLVFVISFVGYYPFFKIGDKMEAEKELAIAAQEE</sequence>
<name>A0ABV1D621_9FIRM</name>
<keyword evidence="12" id="KW-1185">Reference proteome</keyword>
<protein>
    <recommendedName>
        <fullName evidence="8">Permease IIC component</fullName>
    </recommendedName>
</protein>
<dbReference type="PANTHER" id="PTHR33989">
    <property type="match status" value="1"/>
</dbReference>
<feature type="transmembrane region" description="Helical" evidence="9">
    <location>
        <begin position="128"/>
        <end position="146"/>
    </location>
</feature>
<evidence type="ECO:0000256" key="1">
    <source>
        <dbReference type="ARBA" id="ARBA00004651"/>
    </source>
</evidence>
<feature type="transmembrane region" description="Helical" evidence="9">
    <location>
        <begin position="73"/>
        <end position="91"/>
    </location>
</feature>
<accession>A0ABV1D621</accession>
<dbReference type="PIRSF" id="PIRSF006351">
    <property type="entry name" value="PTS_EIIC-Cellobiose"/>
    <property type="match status" value="1"/>
</dbReference>
<evidence type="ECO:0000256" key="5">
    <source>
        <dbReference type="ARBA" id="ARBA00022692"/>
    </source>
</evidence>
<dbReference type="Proteomes" id="UP001454086">
    <property type="component" value="Unassembled WGS sequence"/>
</dbReference>
<feature type="transmembrane region" description="Helical" evidence="9">
    <location>
        <begin position="267"/>
        <end position="286"/>
    </location>
</feature>
<evidence type="ECO:0000256" key="4">
    <source>
        <dbReference type="ARBA" id="ARBA00022597"/>
    </source>
</evidence>
<dbReference type="RefSeq" id="WP_008717237.1">
    <property type="nucleotide sequence ID" value="NZ_JBBMFM010000043.1"/>
</dbReference>
<comment type="caution">
    <text evidence="11">The sequence shown here is derived from an EMBL/GenBank/DDBJ whole genome shotgun (WGS) entry which is preliminary data.</text>
</comment>
<evidence type="ECO:0000256" key="7">
    <source>
        <dbReference type="ARBA" id="ARBA00023136"/>
    </source>
</evidence>
<dbReference type="NCBIfam" id="TIGR00410">
    <property type="entry name" value="lacE"/>
    <property type="match status" value="1"/>
</dbReference>
<comment type="function">
    <text evidence="8">The phosphoenolpyruvate-dependent sugar phosphotransferase system (PTS), a major carbohydrate active -transport system, catalyzes the phosphorylation of incoming sugar substrates concomitant with their translocation across the cell membrane.</text>
</comment>
<evidence type="ECO:0000313" key="11">
    <source>
        <dbReference type="EMBL" id="MEQ2425857.1"/>
    </source>
</evidence>
<dbReference type="InterPro" id="IPR004796">
    <property type="entry name" value="PTS_IIC_cello"/>
</dbReference>
<dbReference type="InterPro" id="IPR051088">
    <property type="entry name" value="PTS_Sugar-EIIC/EIIB"/>
</dbReference>
<dbReference type="Pfam" id="PF02378">
    <property type="entry name" value="PTS_EIIC"/>
    <property type="match status" value="1"/>
</dbReference>
<evidence type="ECO:0000256" key="9">
    <source>
        <dbReference type="SAM" id="Phobius"/>
    </source>
</evidence>
<feature type="transmembrane region" description="Helical" evidence="9">
    <location>
        <begin position="363"/>
        <end position="392"/>
    </location>
</feature>
<evidence type="ECO:0000256" key="2">
    <source>
        <dbReference type="ARBA" id="ARBA00022448"/>
    </source>
</evidence>
<evidence type="ECO:0000256" key="8">
    <source>
        <dbReference type="PIRNR" id="PIRNR006351"/>
    </source>
</evidence>
<feature type="transmembrane region" description="Helical" evidence="9">
    <location>
        <begin position="209"/>
        <end position="233"/>
    </location>
</feature>
<dbReference type="EMBL" id="JBBMFM010000043">
    <property type="protein sequence ID" value="MEQ2425857.1"/>
    <property type="molecule type" value="Genomic_DNA"/>
</dbReference>
<dbReference type="InterPro" id="IPR004501">
    <property type="entry name" value="PTS_EIIC_3"/>
</dbReference>
<gene>
    <name evidence="11" type="ORF">WMQ36_12825</name>
</gene>
<keyword evidence="6 9" id="KW-1133">Transmembrane helix</keyword>
<keyword evidence="3 8" id="KW-1003">Cell membrane</keyword>
<keyword evidence="5 9" id="KW-0812">Transmembrane</keyword>
<dbReference type="PROSITE" id="PS51105">
    <property type="entry name" value="PTS_EIIC_TYPE_3"/>
    <property type="match status" value="1"/>
</dbReference>
<dbReference type="InterPro" id="IPR003352">
    <property type="entry name" value="PTS_EIIC"/>
</dbReference>
<feature type="transmembrane region" description="Helical" evidence="9">
    <location>
        <begin position="167"/>
        <end position="189"/>
    </location>
</feature>
<dbReference type="PANTHER" id="PTHR33989:SF4">
    <property type="entry name" value="PTS SYSTEM N,N'-DIACETYLCHITOBIOSE-SPECIFIC EIIC COMPONENT"/>
    <property type="match status" value="1"/>
</dbReference>
<organism evidence="11 12">
    <name type="scientific">Enterocloster hominis</name>
    <name type="common">ex Hitch et al. 2024</name>
    <dbReference type="NCBI Taxonomy" id="1917870"/>
    <lineage>
        <taxon>Bacteria</taxon>
        <taxon>Bacillati</taxon>
        <taxon>Bacillota</taxon>
        <taxon>Clostridia</taxon>
        <taxon>Lachnospirales</taxon>
        <taxon>Lachnospiraceae</taxon>
        <taxon>Enterocloster</taxon>
    </lineage>
</organism>
<keyword evidence="2 8" id="KW-0813">Transport</keyword>
<feature type="transmembrane region" description="Helical" evidence="9">
    <location>
        <begin position="240"/>
        <end position="261"/>
    </location>
</feature>
<evidence type="ECO:0000256" key="6">
    <source>
        <dbReference type="ARBA" id="ARBA00022989"/>
    </source>
</evidence>
<reference evidence="11 12" key="1">
    <citation type="submission" date="2024-03" db="EMBL/GenBank/DDBJ databases">
        <title>Human intestinal bacterial collection.</title>
        <authorList>
            <person name="Pauvert C."/>
            <person name="Hitch T.C.A."/>
            <person name="Clavel T."/>
        </authorList>
    </citation>
    <scope>NUCLEOTIDE SEQUENCE [LARGE SCALE GENOMIC DNA]</scope>
    <source>
        <strain evidence="11 12">CLA-SR-H021</strain>
    </source>
</reference>
<keyword evidence="4 8" id="KW-0762">Sugar transport</keyword>
<keyword evidence="7 8" id="KW-0472">Membrane</keyword>
<feature type="transmembrane region" description="Helical" evidence="9">
    <location>
        <begin position="323"/>
        <end position="343"/>
    </location>
</feature>
<comment type="subcellular location">
    <subcellularLocation>
        <location evidence="1">Cell membrane</location>
        <topology evidence="1">Multi-pass membrane protein</topology>
    </subcellularLocation>
</comment>